<keyword evidence="6" id="KW-0255">Endonuclease</keyword>
<proteinExistence type="inferred from homology"/>
<dbReference type="EMBL" id="JACJVN010000033">
    <property type="protein sequence ID" value="MBB6677513.1"/>
    <property type="molecule type" value="Genomic_DNA"/>
</dbReference>
<dbReference type="CDD" id="cd00085">
    <property type="entry name" value="HNHc"/>
    <property type="match status" value="1"/>
</dbReference>
<accession>A0A841T7L8</accession>
<dbReference type="Pfam" id="PF01844">
    <property type="entry name" value="HNH"/>
    <property type="match status" value="1"/>
</dbReference>
<dbReference type="GO" id="GO:0003676">
    <property type="term" value="F:nucleic acid binding"/>
    <property type="evidence" value="ECO:0007669"/>
    <property type="project" value="InterPro"/>
</dbReference>
<dbReference type="SMART" id="SM00507">
    <property type="entry name" value="HNHc"/>
    <property type="match status" value="1"/>
</dbReference>
<dbReference type="GO" id="GO:0004519">
    <property type="term" value="F:endonuclease activity"/>
    <property type="evidence" value="ECO:0007669"/>
    <property type="project" value="UniProtKB-KW"/>
</dbReference>
<dbReference type="InterPro" id="IPR002711">
    <property type="entry name" value="HNH"/>
</dbReference>
<feature type="domain" description="HNH nuclease" evidence="5">
    <location>
        <begin position="11"/>
        <end position="67"/>
    </location>
</feature>
<dbReference type="InterPro" id="IPR003615">
    <property type="entry name" value="HNH_nuc"/>
</dbReference>
<evidence type="ECO:0000256" key="1">
    <source>
        <dbReference type="ARBA" id="ARBA00022722"/>
    </source>
</evidence>
<protein>
    <recommendedName>
        <fullName evidence="4">Putative HNH nuclease YajD</fullName>
    </recommendedName>
</protein>
<gene>
    <name evidence="6" type="ORF">H4Q31_09265</name>
</gene>
<dbReference type="Gene3D" id="1.10.30.50">
    <property type="match status" value="1"/>
</dbReference>
<keyword evidence="1" id="KW-0540">Nuclease</keyword>
<name>A0A841T7L8_9BACL</name>
<keyword evidence="2" id="KW-0378">Hydrolase</keyword>
<dbReference type="RefSeq" id="WP_185178791.1">
    <property type="nucleotide sequence ID" value="NZ_CBCSEP010000005.1"/>
</dbReference>
<dbReference type="GO" id="GO:0008270">
    <property type="term" value="F:zinc ion binding"/>
    <property type="evidence" value="ECO:0007669"/>
    <property type="project" value="InterPro"/>
</dbReference>
<keyword evidence="7" id="KW-1185">Reference proteome</keyword>
<sequence length="95" mass="11342">MGFYKTRKWINKREKVLRRDEYMCRECRRYGKTSAATTVHHINQLRDHPELALAEWNLISLCGRCHDKMHDRTTDALTALGQAWVERMRPTLEIL</sequence>
<organism evidence="6 7">
    <name type="scientific">Cohnella lubricantis</name>
    <dbReference type="NCBI Taxonomy" id="2163172"/>
    <lineage>
        <taxon>Bacteria</taxon>
        <taxon>Bacillati</taxon>
        <taxon>Bacillota</taxon>
        <taxon>Bacilli</taxon>
        <taxon>Bacillales</taxon>
        <taxon>Paenibacillaceae</taxon>
        <taxon>Cohnella</taxon>
    </lineage>
</organism>
<evidence type="ECO:0000256" key="2">
    <source>
        <dbReference type="ARBA" id="ARBA00022801"/>
    </source>
</evidence>
<evidence type="ECO:0000313" key="6">
    <source>
        <dbReference type="EMBL" id="MBB6677513.1"/>
    </source>
</evidence>
<dbReference type="Proteomes" id="UP000574133">
    <property type="component" value="Unassembled WGS sequence"/>
</dbReference>
<evidence type="ECO:0000313" key="7">
    <source>
        <dbReference type="Proteomes" id="UP000574133"/>
    </source>
</evidence>
<dbReference type="AlphaFoldDB" id="A0A841T7L8"/>
<dbReference type="PANTHER" id="PTHR41286:SF1">
    <property type="entry name" value="HNH NUCLEASE YAJD-RELATED"/>
    <property type="match status" value="1"/>
</dbReference>
<dbReference type="GO" id="GO:0016787">
    <property type="term" value="F:hydrolase activity"/>
    <property type="evidence" value="ECO:0007669"/>
    <property type="project" value="UniProtKB-KW"/>
</dbReference>
<dbReference type="PANTHER" id="PTHR41286">
    <property type="entry name" value="HNH NUCLEASE YAJD-RELATED"/>
    <property type="match status" value="1"/>
</dbReference>
<comment type="caution">
    <text evidence="6">The sequence shown here is derived from an EMBL/GenBank/DDBJ whole genome shotgun (WGS) entry which is preliminary data.</text>
</comment>
<evidence type="ECO:0000256" key="3">
    <source>
        <dbReference type="ARBA" id="ARBA00038412"/>
    </source>
</evidence>
<reference evidence="6 7" key="1">
    <citation type="submission" date="2020-08" db="EMBL/GenBank/DDBJ databases">
        <title>Cohnella phylogeny.</title>
        <authorList>
            <person name="Dunlap C."/>
        </authorList>
    </citation>
    <scope>NUCLEOTIDE SEQUENCE [LARGE SCALE GENOMIC DNA]</scope>
    <source>
        <strain evidence="6 7">DSM 103658</strain>
    </source>
</reference>
<dbReference type="GO" id="GO:0005829">
    <property type="term" value="C:cytosol"/>
    <property type="evidence" value="ECO:0007669"/>
    <property type="project" value="TreeGrafter"/>
</dbReference>
<evidence type="ECO:0000259" key="5">
    <source>
        <dbReference type="SMART" id="SM00507"/>
    </source>
</evidence>
<evidence type="ECO:0000256" key="4">
    <source>
        <dbReference type="ARBA" id="ARBA00040194"/>
    </source>
</evidence>
<comment type="similarity">
    <text evidence="3">Belongs to the HNH nuclease family.</text>
</comment>